<evidence type="ECO:0000256" key="7">
    <source>
        <dbReference type="SAM" id="MobiDB-lite"/>
    </source>
</evidence>
<evidence type="ECO:0000313" key="9">
    <source>
        <dbReference type="Proteomes" id="UP001303373"/>
    </source>
</evidence>
<dbReference type="SUPFAM" id="SSF57959">
    <property type="entry name" value="Leucine zipper domain"/>
    <property type="match status" value="1"/>
</dbReference>
<keyword evidence="4" id="KW-0238">DNA-binding</keyword>
<dbReference type="InterPro" id="IPR046347">
    <property type="entry name" value="bZIP_sf"/>
</dbReference>
<dbReference type="EMBL" id="CP138592">
    <property type="protein sequence ID" value="WPH04628.1"/>
    <property type="molecule type" value="Genomic_DNA"/>
</dbReference>
<comment type="similarity">
    <text evidence="2">Belongs to the bZIP family.</text>
</comment>
<evidence type="ECO:0000256" key="3">
    <source>
        <dbReference type="ARBA" id="ARBA00023015"/>
    </source>
</evidence>
<sequence length="416" mass="45366">MSASPLGHTNVATSDISGSADPSSANKQLSDSQSPRTNDSDSSSPFKSFWKRSGKNSTAQNVTFVPQDPSNVNKKKTSRLSRLLKVGRRDESSEGGTTPPDDSTKSEAQKRRQQVYLAQKRHRNRKAEYVSSLEAEVAKLQQMDSLANSEKNALMRENQAIKLLLASHSLDANLDQLNFNSQPTSLEGLSELGAANLRVGYDQFICHERTFLDFDEMEELMWTSTDGPHSDGQHSESLNTGEKLESSRKKPILGDSAAALDFILALEWCCQGHTFHQGIHPNPDTSGCAASEDGSHGHALTATSAVYGHAQLKPAQTQSQTKDQEPTWQIPHSEIDKLVKLSEDLPIDDDFITPAQAYAAIKEGVPSEELLRPTLDLLKAPLSGLVGCQGFGALMPTDAFWQQVDSVLQTFPSSTS</sequence>
<keyword evidence="3" id="KW-0805">Transcription regulation</keyword>
<dbReference type="PANTHER" id="PTHR40621:SF11">
    <property type="entry name" value="TRANSCRIPTION FACTOR KAPC-RELATED"/>
    <property type="match status" value="1"/>
</dbReference>
<keyword evidence="6" id="KW-0539">Nucleus</keyword>
<proteinExistence type="inferred from homology"/>
<dbReference type="GO" id="GO:0001228">
    <property type="term" value="F:DNA-binding transcription activator activity, RNA polymerase II-specific"/>
    <property type="evidence" value="ECO:0007669"/>
    <property type="project" value="TreeGrafter"/>
</dbReference>
<dbReference type="PANTHER" id="PTHR40621">
    <property type="entry name" value="TRANSCRIPTION FACTOR KAPC-RELATED"/>
    <property type="match status" value="1"/>
</dbReference>
<evidence type="ECO:0000256" key="5">
    <source>
        <dbReference type="ARBA" id="ARBA00023163"/>
    </source>
</evidence>
<keyword evidence="5" id="KW-0804">Transcription</keyword>
<dbReference type="InterPro" id="IPR050936">
    <property type="entry name" value="AP-1-like"/>
</dbReference>
<accession>A0AAQ3MCG7</accession>
<name>A0AAQ3MCG7_9PEZI</name>
<evidence type="ECO:0000313" key="8">
    <source>
        <dbReference type="EMBL" id="WPH04628.1"/>
    </source>
</evidence>
<dbReference type="Gene3D" id="1.20.5.170">
    <property type="match status" value="1"/>
</dbReference>
<evidence type="ECO:0000256" key="4">
    <source>
        <dbReference type="ARBA" id="ARBA00023125"/>
    </source>
</evidence>
<dbReference type="AlphaFoldDB" id="A0AAQ3MCG7"/>
<evidence type="ECO:0008006" key="10">
    <source>
        <dbReference type="Google" id="ProtNLM"/>
    </source>
</evidence>
<dbReference type="GO" id="GO:0090575">
    <property type="term" value="C:RNA polymerase II transcription regulator complex"/>
    <property type="evidence" value="ECO:0007669"/>
    <property type="project" value="TreeGrafter"/>
</dbReference>
<feature type="region of interest" description="Disordered" evidence="7">
    <location>
        <begin position="1"/>
        <end position="113"/>
    </location>
</feature>
<evidence type="ECO:0000256" key="2">
    <source>
        <dbReference type="ARBA" id="ARBA00007163"/>
    </source>
</evidence>
<comment type="subcellular location">
    <subcellularLocation>
        <location evidence="1">Nucleus</location>
    </subcellularLocation>
</comment>
<reference evidence="8 9" key="1">
    <citation type="submission" date="2023-11" db="EMBL/GenBank/DDBJ databases">
        <title>An acidophilic fungus is an integral part of prey digestion in a carnivorous sundew plant.</title>
        <authorList>
            <person name="Tsai I.J."/>
        </authorList>
    </citation>
    <scope>NUCLEOTIDE SEQUENCE [LARGE SCALE GENOMIC DNA]</scope>
    <source>
        <strain evidence="8">169a</strain>
    </source>
</reference>
<feature type="region of interest" description="Disordered" evidence="7">
    <location>
        <begin position="224"/>
        <end position="248"/>
    </location>
</feature>
<keyword evidence="9" id="KW-1185">Reference proteome</keyword>
<dbReference type="GO" id="GO:0000976">
    <property type="term" value="F:transcription cis-regulatory region binding"/>
    <property type="evidence" value="ECO:0007669"/>
    <property type="project" value="InterPro"/>
</dbReference>
<dbReference type="Proteomes" id="UP001303373">
    <property type="component" value="Chromosome 13"/>
</dbReference>
<gene>
    <name evidence="8" type="ORF">R9X50_00752100</name>
</gene>
<dbReference type="CDD" id="cd14688">
    <property type="entry name" value="bZIP_YAP"/>
    <property type="match status" value="1"/>
</dbReference>
<evidence type="ECO:0000256" key="6">
    <source>
        <dbReference type="ARBA" id="ARBA00023242"/>
    </source>
</evidence>
<feature type="compositionally biased region" description="Polar residues" evidence="7">
    <location>
        <begin position="55"/>
        <end position="72"/>
    </location>
</feature>
<feature type="compositionally biased region" description="Polar residues" evidence="7">
    <location>
        <begin position="10"/>
        <end position="46"/>
    </location>
</feature>
<protein>
    <recommendedName>
        <fullName evidence="10">BZIP domain-containing protein</fullName>
    </recommendedName>
</protein>
<evidence type="ECO:0000256" key="1">
    <source>
        <dbReference type="ARBA" id="ARBA00004123"/>
    </source>
</evidence>
<organism evidence="8 9">
    <name type="scientific">Acrodontium crateriforme</name>
    <dbReference type="NCBI Taxonomy" id="150365"/>
    <lineage>
        <taxon>Eukaryota</taxon>
        <taxon>Fungi</taxon>
        <taxon>Dikarya</taxon>
        <taxon>Ascomycota</taxon>
        <taxon>Pezizomycotina</taxon>
        <taxon>Dothideomycetes</taxon>
        <taxon>Dothideomycetidae</taxon>
        <taxon>Mycosphaerellales</taxon>
        <taxon>Teratosphaeriaceae</taxon>
        <taxon>Acrodontium</taxon>
    </lineage>
</organism>